<feature type="region of interest" description="Disordered" evidence="1">
    <location>
        <begin position="399"/>
        <end position="422"/>
    </location>
</feature>
<dbReference type="CDD" id="cd00160">
    <property type="entry name" value="RhoGEF"/>
    <property type="match status" value="1"/>
</dbReference>
<dbReference type="Gene3D" id="2.30.29.30">
    <property type="entry name" value="Pleckstrin-homology domain (PH domain)/Phosphotyrosine-binding domain (PTB)"/>
    <property type="match status" value="1"/>
</dbReference>
<dbReference type="InterPro" id="IPR055251">
    <property type="entry name" value="SOS1_NGEF_PH"/>
</dbReference>
<sequence>FQVLVPNALYSILFLVDKEAAAKPERDIAVQTETLSSLKALLKHIDQTQLTRDLEGTFHYDHSHWIHFRQKIDPFASSCSAAITSLQESISTLSNSGNLKTSKVRPQTLHLMKCVLDDTRLNRLRLEGGTVLARIRKEEACENENYRDAVDMLNALYNQVDEEVHKLVILSNKSQKQLESLLEVRKFEEQTQQVTSNFYLSPDMAICVADFLCSQHGLQLVKESPESLPGPVLLDFKEHLGSILSRVEGRKAQLDILTNLHEFYDSANQWMDHCEDYFRHLSLDIAGVRLSPSVVQILEDYYTEASKFSMDNFSSLNDMVLSLESPQQLQQWNTVWHKCQQTKQQLEETLARATTAAQNSEAVDTAASLKTAESQIATTEQHGANGCVLLPGSITPLTFEDNKPHSAGPFSKSPSGSISSASHFTFPPDCDSKLRQSPSTFDDTDSDCTIDSTISCHSEPVYTGAARLRKQPMKKIMKKTMSYELTQRESGHSDVSHIHSYTGVYIKGLEVANNVSAEKKLQRPDVMSPVLGRSRSMSTPSRIHNRRSDGDGKKQSSKVQHIMDEMISTEREYVRSLSYIIEHYFPEMERLDLPQDLRGKRSIIFGNVEKLWDFHSQYFLKELESCAHSPLSISSCFLRHEDQFGMYALYSKNKPQSDTLLCSHGNEFFKNKQMELGDKMDLASYLLKPIQRMSKYALLLKDLIKECSQSQEQELSDLRTAEEMVKFQLRHGNDLLAMDAIRGCDVNLKEQGQLRCQDEFIVWCGRRKYLRHVFLFEDLILFSKTKKIEGGYDIYIYKQSFKTAEIGMTENVGDSGLRFEIWFRRRKSQDTFILQASSAEVKAVWTAIIGKILWRQALRNRELRMQEMVSMGIGSKPFMDIKPSDAAISDRAIDYIMKGSESRTRASIAVSSFEHATSFKRPHSTISNSSTSSSSSQSSSSLLGSLNLHLCSSPVHPHAHPYAMTSVPSFAQWPYDCIEEDELEQDSGSQPSMLTESSETSSQCTSSDSVTGLSILTVPVHPSIVMDSYKHNNNNEPSSFLCSSTPPPSVVSPAIFQKDEDLQPQGTKFITAVSV</sequence>
<dbReference type="PANTHER" id="PTHR45845">
    <property type="entry name" value="RHO GUANINE NUCLEOTIDE EXCHANGE FACTOR-RELATED"/>
    <property type="match status" value="1"/>
</dbReference>
<accession>A0A4W6DQ58</accession>
<feature type="region of interest" description="Disordered" evidence="1">
    <location>
        <begin position="982"/>
        <end position="1008"/>
    </location>
</feature>
<dbReference type="SUPFAM" id="SSF48065">
    <property type="entry name" value="DBL homology domain (DH-domain)"/>
    <property type="match status" value="1"/>
</dbReference>
<dbReference type="Ensembl" id="ENSLCAT00010027510.1">
    <property type="protein sequence ID" value="ENSLCAP00010026937.1"/>
    <property type="gene ID" value="ENSLCAG00010012618.1"/>
</dbReference>
<feature type="compositionally biased region" description="Low complexity" evidence="1">
    <location>
        <begin position="411"/>
        <end position="422"/>
    </location>
</feature>
<dbReference type="Pfam" id="PF00621">
    <property type="entry name" value="RhoGEF"/>
    <property type="match status" value="1"/>
</dbReference>
<dbReference type="Pfam" id="PF22697">
    <property type="entry name" value="SOS1_NGEF_PH"/>
    <property type="match status" value="1"/>
</dbReference>
<evidence type="ECO:0000259" key="2">
    <source>
        <dbReference type="PROSITE" id="PS50003"/>
    </source>
</evidence>
<feature type="compositionally biased region" description="Low complexity" evidence="1">
    <location>
        <begin position="995"/>
        <end position="1008"/>
    </location>
</feature>
<name>A0A4W6DQ58_LATCA</name>
<organism evidence="4 5">
    <name type="scientific">Lates calcarifer</name>
    <name type="common">Barramundi</name>
    <name type="synonym">Holocentrus calcarifer</name>
    <dbReference type="NCBI Taxonomy" id="8187"/>
    <lineage>
        <taxon>Eukaryota</taxon>
        <taxon>Metazoa</taxon>
        <taxon>Chordata</taxon>
        <taxon>Craniata</taxon>
        <taxon>Vertebrata</taxon>
        <taxon>Euteleostomi</taxon>
        <taxon>Actinopterygii</taxon>
        <taxon>Neopterygii</taxon>
        <taxon>Teleostei</taxon>
        <taxon>Neoteleostei</taxon>
        <taxon>Acanthomorphata</taxon>
        <taxon>Carangaria</taxon>
        <taxon>Carangaria incertae sedis</taxon>
        <taxon>Centropomidae</taxon>
        <taxon>Lates</taxon>
    </lineage>
</organism>
<dbReference type="PANTHER" id="PTHR45845:SF1">
    <property type="entry name" value="PLECKSTRIN HOMOLOGY AND RHOGEF DOMAIN CONTAINING G4B"/>
    <property type="match status" value="1"/>
</dbReference>
<dbReference type="SMART" id="SM00325">
    <property type="entry name" value="RhoGEF"/>
    <property type="match status" value="1"/>
</dbReference>
<gene>
    <name evidence="4" type="primary">PLEKHG4B</name>
    <name evidence="4" type="synonym">zgc:158766</name>
</gene>
<evidence type="ECO:0000313" key="5">
    <source>
        <dbReference type="Proteomes" id="UP000314980"/>
    </source>
</evidence>
<dbReference type="InterPro" id="IPR052231">
    <property type="entry name" value="Rho_GEF_signaling-related"/>
</dbReference>
<reference evidence="4" key="3">
    <citation type="submission" date="2025-09" db="UniProtKB">
        <authorList>
            <consortium name="Ensembl"/>
        </authorList>
    </citation>
    <scope>IDENTIFICATION</scope>
</reference>
<keyword evidence="5" id="KW-1185">Reference proteome</keyword>
<feature type="domain" description="PH" evidence="2">
    <location>
        <begin position="747"/>
        <end position="854"/>
    </location>
</feature>
<dbReference type="GO" id="GO:0005085">
    <property type="term" value="F:guanyl-nucleotide exchange factor activity"/>
    <property type="evidence" value="ECO:0007669"/>
    <property type="project" value="InterPro"/>
</dbReference>
<reference evidence="4" key="2">
    <citation type="submission" date="2025-08" db="UniProtKB">
        <authorList>
            <consortium name="Ensembl"/>
        </authorList>
    </citation>
    <scope>IDENTIFICATION</scope>
</reference>
<proteinExistence type="predicted"/>
<reference evidence="5" key="1">
    <citation type="submission" date="2015-09" db="EMBL/GenBank/DDBJ databases">
        <authorList>
            <person name="Sai Rama Sridatta P."/>
        </authorList>
    </citation>
    <scope>NUCLEOTIDE SEQUENCE [LARGE SCALE GENOMIC DNA]</scope>
</reference>
<feature type="region of interest" description="Disordered" evidence="1">
    <location>
        <begin position="530"/>
        <end position="558"/>
    </location>
</feature>
<feature type="domain" description="DH" evidence="3">
    <location>
        <begin position="558"/>
        <end position="735"/>
    </location>
</feature>
<dbReference type="PROSITE" id="PS50003">
    <property type="entry name" value="PH_DOMAIN"/>
    <property type="match status" value="1"/>
</dbReference>
<evidence type="ECO:0000313" key="4">
    <source>
        <dbReference type="Ensembl" id="ENSLCAP00010026937.1"/>
    </source>
</evidence>
<dbReference type="PROSITE" id="PS50010">
    <property type="entry name" value="DH_2"/>
    <property type="match status" value="1"/>
</dbReference>
<dbReference type="InterPro" id="IPR035899">
    <property type="entry name" value="DBL_dom_sf"/>
</dbReference>
<dbReference type="SMART" id="SM00233">
    <property type="entry name" value="PH"/>
    <property type="match status" value="1"/>
</dbReference>
<dbReference type="InterPro" id="IPR001849">
    <property type="entry name" value="PH_domain"/>
</dbReference>
<protein>
    <submittedName>
        <fullName evidence="4">Pleckstrin homology and RhoGEF domain containing G4B</fullName>
    </submittedName>
</protein>
<evidence type="ECO:0000256" key="1">
    <source>
        <dbReference type="SAM" id="MobiDB-lite"/>
    </source>
</evidence>
<dbReference type="Proteomes" id="UP000314980">
    <property type="component" value="Unassembled WGS sequence"/>
</dbReference>
<dbReference type="GeneTree" id="ENSGT00940000162507"/>
<dbReference type="CDD" id="cd13242">
    <property type="entry name" value="PH_puratrophin-1"/>
    <property type="match status" value="1"/>
</dbReference>
<dbReference type="InterPro" id="IPR000219">
    <property type="entry name" value="DH_dom"/>
</dbReference>
<dbReference type="Gene3D" id="1.20.900.10">
    <property type="entry name" value="Dbl homology (DH) domain"/>
    <property type="match status" value="1"/>
</dbReference>
<dbReference type="SUPFAM" id="SSF50729">
    <property type="entry name" value="PH domain-like"/>
    <property type="match status" value="1"/>
</dbReference>
<evidence type="ECO:0000259" key="3">
    <source>
        <dbReference type="PROSITE" id="PS50010"/>
    </source>
</evidence>
<dbReference type="InterPro" id="IPR011993">
    <property type="entry name" value="PH-like_dom_sf"/>
</dbReference>
<dbReference type="AlphaFoldDB" id="A0A4W6DQ58"/>